<dbReference type="Proteomes" id="UP000024635">
    <property type="component" value="Unassembled WGS sequence"/>
</dbReference>
<name>A0A016V3L4_9BILA</name>
<dbReference type="AlphaFoldDB" id="A0A016V3L4"/>
<gene>
    <name evidence="2" type="primary">Acey_s0017.g3254</name>
    <name evidence="2" type="ORF">Y032_0017g3254</name>
</gene>
<dbReference type="EMBL" id="JARK01001353">
    <property type="protein sequence ID" value="EYC22269.1"/>
    <property type="molecule type" value="Genomic_DNA"/>
</dbReference>
<proteinExistence type="predicted"/>
<reference evidence="3" key="1">
    <citation type="journal article" date="2015" name="Nat. Genet.">
        <title>The genome and transcriptome of the zoonotic hookworm Ancylostoma ceylanicum identify infection-specific gene families.</title>
        <authorList>
            <person name="Schwarz E.M."/>
            <person name="Hu Y."/>
            <person name="Antoshechkin I."/>
            <person name="Miller M.M."/>
            <person name="Sternberg P.W."/>
            <person name="Aroian R.V."/>
        </authorList>
    </citation>
    <scope>NUCLEOTIDE SEQUENCE</scope>
    <source>
        <strain evidence="3">HY135</strain>
    </source>
</reference>
<accession>A0A016V3L4</accession>
<evidence type="ECO:0000313" key="2">
    <source>
        <dbReference type="EMBL" id="EYC22269.1"/>
    </source>
</evidence>
<evidence type="ECO:0000313" key="3">
    <source>
        <dbReference type="Proteomes" id="UP000024635"/>
    </source>
</evidence>
<comment type="caution">
    <text evidence="2">The sequence shown here is derived from an EMBL/GenBank/DDBJ whole genome shotgun (WGS) entry which is preliminary data.</text>
</comment>
<keyword evidence="3" id="KW-1185">Reference proteome</keyword>
<sequence>MSGVDNLFDPKFRGIIREITFERILSCGVGPNECTWILGNFHQLLWRYHYVGQNHPHTIRWPLYSSRSIAPCIAVAGDGCRRCWPRRPAHNRCTSASQSPAMVTQGATLLEDYSRSVRGAGSCDNYPSSSPGWNPVRTHSP</sequence>
<protein>
    <submittedName>
        <fullName evidence="2">Uncharacterized protein</fullName>
    </submittedName>
</protein>
<feature type="region of interest" description="Disordered" evidence="1">
    <location>
        <begin position="122"/>
        <end position="141"/>
    </location>
</feature>
<evidence type="ECO:0000256" key="1">
    <source>
        <dbReference type="SAM" id="MobiDB-lite"/>
    </source>
</evidence>
<feature type="compositionally biased region" description="Polar residues" evidence="1">
    <location>
        <begin position="125"/>
        <end position="141"/>
    </location>
</feature>
<organism evidence="2 3">
    <name type="scientific">Ancylostoma ceylanicum</name>
    <dbReference type="NCBI Taxonomy" id="53326"/>
    <lineage>
        <taxon>Eukaryota</taxon>
        <taxon>Metazoa</taxon>
        <taxon>Ecdysozoa</taxon>
        <taxon>Nematoda</taxon>
        <taxon>Chromadorea</taxon>
        <taxon>Rhabditida</taxon>
        <taxon>Rhabditina</taxon>
        <taxon>Rhabditomorpha</taxon>
        <taxon>Strongyloidea</taxon>
        <taxon>Ancylostomatidae</taxon>
        <taxon>Ancylostomatinae</taxon>
        <taxon>Ancylostoma</taxon>
    </lineage>
</organism>